<dbReference type="EMBL" id="MSZX01000004">
    <property type="protein sequence ID" value="OPA78737.1"/>
    <property type="molecule type" value="Genomic_DNA"/>
</dbReference>
<keyword evidence="4" id="KW-1185">Reference proteome</keyword>
<evidence type="ECO:0000256" key="1">
    <source>
        <dbReference type="SAM" id="SignalP"/>
    </source>
</evidence>
<evidence type="ECO:0000259" key="2">
    <source>
        <dbReference type="Pfam" id="PF07833"/>
    </source>
</evidence>
<sequence>MKKWMKSLVVTTLLGGLLAVGSSAYASTPVSNLVFINGMMEDSAITIQGRTFVQLRALDDPEWLTYTYDAKSRTIFARSKDNSRVVQLKAGEKVAIVDGKKTTLDAAVIIKDGHTYVPLRFISESLNAYVTYNDADKRVIIRTPAGQKAYKKLMSGDLTEARTIAIRLSRVYAKDALTPQGEGFTTDYTFPEGQAMRFMVDYKSLTNYVEINEDGLAEVKWQKDAFEFPQIMEKGTKPVDFGNQVFFTDSLMNDLLIYGKIDASGKEMELGRIDRDQQSQYKNIVIVPIEGEVRTDEKK</sequence>
<dbReference type="InterPro" id="IPR036582">
    <property type="entry name" value="Mao_N_sf"/>
</dbReference>
<dbReference type="SUPFAM" id="SSF55383">
    <property type="entry name" value="Copper amine oxidase, domain N"/>
    <property type="match status" value="1"/>
</dbReference>
<evidence type="ECO:0000313" key="4">
    <source>
        <dbReference type="Proteomes" id="UP000190188"/>
    </source>
</evidence>
<dbReference type="STRING" id="1324314.BVG16_12900"/>
<feature type="domain" description="Copper amine oxidase-like N-terminal" evidence="2">
    <location>
        <begin position="40"/>
        <end position="141"/>
    </location>
</feature>
<dbReference type="AlphaFoldDB" id="A0A1T2XFR1"/>
<dbReference type="Proteomes" id="UP000190188">
    <property type="component" value="Unassembled WGS sequence"/>
</dbReference>
<proteinExistence type="predicted"/>
<organism evidence="3 4">
    <name type="scientific">Paenibacillus selenitireducens</name>
    <dbReference type="NCBI Taxonomy" id="1324314"/>
    <lineage>
        <taxon>Bacteria</taxon>
        <taxon>Bacillati</taxon>
        <taxon>Bacillota</taxon>
        <taxon>Bacilli</taxon>
        <taxon>Bacillales</taxon>
        <taxon>Paenibacillaceae</taxon>
        <taxon>Paenibacillus</taxon>
    </lineage>
</organism>
<dbReference type="Gene3D" id="3.30.457.10">
    <property type="entry name" value="Copper amine oxidase-like, N-terminal domain"/>
    <property type="match status" value="1"/>
</dbReference>
<name>A0A1T2XFR1_9BACL</name>
<feature type="chain" id="PRO_5010561624" description="Copper amine oxidase-like N-terminal domain-containing protein" evidence="1">
    <location>
        <begin position="27"/>
        <end position="299"/>
    </location>
</feature>
<reference evidence="3 4" key="1">
    <citation type="submission" date="2017-01" db="EMBL/GenBank/DDBJ databases">
        <title>Genome analysis of Paenibacillus selenitrireducens ES3-24.</title>
        <authorList>
            <person name="Xu D."/>
            <person name="Yao R."/>
            <person name="Zheng S."/>
        </authorList>
    </citation>
    <scope>NUCLEOTIDE SEQUENCE [LARGE SCALE GENOMIC DNA]</scope>
    <source>
        <strain evidence="3 4">ES3-24</strain>
    </source>
</reference>
<evidence type="ECO:0000313" key="3">
    <source>
        <dbReference type="EMBL" id="OPA78737.1"/>
    </source>
</evidence>
<keyword evidence="1" id="KW-0732">Signal</keyword>
<feature type="signal peptide" evidence="1">
    <location>
        <begin position="1"/>
        <end position="26"/>
    </location>
</feature>
<protein>
    <recommendedName>
        <fullName evidence="2">Copper amine oxidase-like N-terminal domain-containing protein</fullName>
    </recommendedName>
</protein>
<dbReference type="Pfam" id="PF07833">
    <property type="entry name" value="Cu_amine_oxidN1"/>
    <property type="match status" value="1"/>
</dbReference>
<accession>A0A1T2XFR1</accession>
<gene>
    <name evidence="3" type="ORF">BVG16_12900</name>
</gene>
<dbReference type="InterPro" id="IPR012854">
    <property type="entry name" value="Cu_amine_oxidase-like_N"/>
</dbReference>
<comment type="caution">
    <text evidence="3">The sequence shown here is derived from an EMBL/GenBank/DDBJ whole genome shotgun (WGS) entry which is preliminary data.</text>
</comment>